<reference evidence="1 2" key="1">
    <citation type="submission" date="2019-03" db="EMBL/GenBank/DDBJ databases">
        <title>Genomic Encyclopedia of Type Strains, Phase IV (KMG-IV): sequencing the most valuable type-strain genomes for metagenomic binning, comparative biology and taxonomic classification.</title>
        <authorList>
            <person name="Goeker M."/>
        </authorList>
    </citation>
    <scope>NUCLEOTIDE SEQUENCE [LARGE SCALE GENOMIC DNA]</scope>
    <source>
        <strain evidence="1 2">DSM 24830</strain>
    </source>
</reference>
<proteinExistence type="predicted"/>
<gene>
    <name evidence="1" type="ORF">EV695_0484</name>
</gene>
<evidence type="ECO:0000313" key="2">
    <source>
        <dbReference type="Proteomes" id="UP000294887"/>
    </source>
</evidence>
<sequence length="137" mass="15788">MKYIFSFFLVFFQFHSIVAAEADVVDREKLESRVSERWGAFVDHKFGDAYKYATPTYRAVFTKDLYVSQFSHGVDWNLTKIADIKYDPATSVATVEVLVETKPRNSKGLSAEATVASVEIREKWLHIKGQWWHSSSE</sequence>
<dbReference type="Proteomes" id="UP000294887">
    <property type="component" value="Unassembled WGS sequence"/>
</dbReference>
<evidence type="ECO:0008006" key="3">
    <source>
        <dbReference type="Google" id="ProtNLM"/>
    </source>
</evidence>
<organism evidence="1 2">
    <name type="scientific">Cocleimonas flava</name>
    <dbReference type="NCBI Taxonomy" id="634765"/>
    <lineage>
        <taxon>Bacteria</taxon>
        <taxon>Pseudomonadati</taxon>
        <taxon>Pseudomonadota</taxon>
        <taxon>Gammaproteobacteria</taxon>
        <taxon>Thiotrichales</taxon>
        <taxon>Thiotrichaceae</taxon>
        <taxon>Cocleimonas</taxon>
    </lineage>
</organism>
<dbReference type="AlphaFoldDB" id="A0A4R1F343"/>
<protein>
    <recommendedName>
        <fullName evidence="3">DUF4440 domain-containing protein</fullName>
    </recommendedName>
</protein>
<comment type="caution">
    <text evidence="1">The sequence shown here is derived from an EMBL/GenBank/DDBJ whole genome shotgun (WGS) entry which is preliminary data.</text>
</comment>
<keyword evidence="2" id="KW-1185">Reference proteome</keyword>
<accession>A0A4R1F343</accession>
<dbReference type="EMBL" id="SMFQ01000002">
    <property type="protein sequence ID" value="TCJ88626.1"/>
    <property type="molecule type" value="Genomic_DNA"/>
</dbReference>
<name>A0A4R1F343_9GAMM</name>
<evidence type="ECO:0000313" key="1">
    <source>
        <dbReference type="EMBL" id="TCJ88626.1"/>
    </source>
</evidence>